<dbReference type="Pfam" id="PF00398">
    <property type="entry name" value="RrnaAD"/>
    <property type="match status" value="1"/>
</dbReference>
<dbReference type="GO" id="GO:0003723">
    <property type="term" value="F:RNA binding"/>
    <property type="evidence" value="ECO:0007669"/>
    <property type="project" value="UniProtKB-UniRule"/>
</dbReference>
<dbReference type="AlphaFoldDB" id="A0A2N7PID9"/>
<name>A0A2N7PID9_9BACT</name>
<feature type="binding site" evidence="7 8">
    <location>
        <position position="60"/>
    </location>
    <ligand>
        <name>S-adenosyl-L-methionine</name>
        <dbReference type="ChEBI" id="CHEBI:59789"/>
    </ligand>
</feature>
<dbReference type="Gene3D" id="1.10.8.100">
    <property type="entry name" value="Ribosomal RNA adenine dimethylase-like, domain 2"/>
    <property type="match status" value="1"/>
</dbReference>
<dbReference type="NCBIfam" id="TIGR00755">
    <property type="entry name" value="ksgA"/>
    <property type="match status" value="1"/>
</dbReference>
<organism evidence="10 11">
    <name type="scientific">Caldimicrobium thiodismutans</name>
    <dbReference type="NCBI Taxonomy" id="1653476"/>
    <lineage>
        <taxon>Bacteria</taxon>
        <taxon>Pseudomonadati</taxon>
        <taxon>Thermodesulfobacteriota</taxon>
        <taxon>Thermodesulfobacteria</taxon>
        <taxon>Thermodesulfobacteriales</taxon>
        <taxon>Thermodesulfobacteriaceae</taxon>
        <taxon>Caldimicrobium</taxon>
    </lineage>
</organism>
<evidence type="ECO:0000256" key="7">
    <source>
        <dbReference type="HAMAP-Rule" id="MF_00607"/>
    </source>
</evidence>
<gene>
    <name evidence="7 10" type="primary">rsmA</name>
    <name evidence="7" type="synonym">ksgA</name>
    <name evidence="10" type="ORF">C0197_06200</name>
</gene>
<dbReference type="EMBL" id="PNIE01000093">
    <property type="protein sequence ID" value="PMP61117.1"/>
    <property type="molecule type" value="Genomic_DNA"/>
</dbReference>
<keyword evidence="6 7" id="KW-0694">RNA-binding</keyword>
<comment type="caution">
    <text evidence="10">The sequence shown here is derived from an EMBL/GenBank/DDBJ whole genome shotgun (WGS) entry which is preliminary data.</text>
</comment>
<protein>
    <recommendedName>
        <fullName evidence="7">Ribosomal RNA small subunit methyltransferase A</fullName>
        <ecNumber evidence="7">2.1.1.182</ecNumber>
    </recommendedName>
    <alternativeName>
        <fullName evidence="7">16S rRNA (adenine(1518)-N(6)/adenine(1519)-N(6))-dimethyltransferase</fullName>
    </alternativeName>
    <alternativeName>
        <fullName evidence="7">16S rRNA dimethyladenosine transferase</fullName>
    </alternativeName>
    <alternativeName>
        <fullName evidence="7">16S rRNA dimethylase</fullName>
    </alternativeName>
    <alternativeName>
        <fullName evidence="7">S-adenosylmethionine-6-N', N'-adenosyl(rRNA) dimethyltransferase</fullName>
    </alternativeName>
</protein>
<dbReference type="PROSITE" id="PS01131">
    <property type="entry name" value="RRNA_A_DIMETH"/>
    <property type="match status" value="1"/>
</dbReference>
<feature type="binding site" evidence="7 8">
    <location>
        <position position="84"/>
    </location>
    <ligand>
        <name>S-adenosyl-L-methionine</name>
        <dbReference type="ChEBI" id="CHEBI:59789"/>
    </ligand>
</feature>
<evidence type="ECO:0000256" key="3">
    <source>
        <dbReference type="ARBA" id="ARBA00022603"/>
    </source>
</evidence>
<feature type="binding site" evidence="7 8">
    <location>
        <position position="103"/>
    </location>
    <ligand>
        <name>S-adenosyl-L-methionine</name>
        <dbReference type="ChEBI" id="CHEBI:59789"/>
    </ligand>
</feature>
<dbReference type="HAMAP" id="MF_00607">
    <property type="entry name" value="16SrRNA_methyltr_A"/>
    <property type="match status" value="1"/>
</dbReference>
<comment type="catalytic activity">
    <reaction evidence="7">
        <text>adenosine(1518)/adenosine(1519) in 16S rRNA + 4 S-adenosyl-L-methionine = N(6)-dimethyladenosine(1518)/N(6)-dimethyladenosine(1519) in 16S rRNA + 4 S-adenosyl-L-homocysteine + 4 H(+)</text>
        <dbReference type="Rhea" id="RHEA:19609"/>
        <dbReference type="Rhea" id="RHEA-COMP:10232"/>
        <dbReference type="Rhea" id="RHEA-COMP:10233"/>
        <dbReference type="ChEBI" id="CHEBI:15378"/>
        <dbReference type="ChEBI" id="CHEBI:57856"/>
        <dbReference type="ChEBI" id="CHEBI:59789"/>
        <dbReference type="ChEBI" id="CHEBI:74411"/>
        <dbReference type="ChEBI" id="CHEBI:74493"/>
        <dbReference type="EC" id="2.1.1.182"/>
    </reaction>
</comment>
<accession>A0A2N7PID9</accession>
<sequence>MLRLKKSLGQHLLISSGVLNRIAEYAQLSEGEVVVEIGPGTGLLTKALLKYPITKLYLIELDTEMLEYLQENIKDERVVLIQADATTFNYQELGERKLKVLGNLPYNVASLIVENLIYYHSLIPLALFLVQKEVAEKWLSGKSWLSIFIQTFYELEYLMTVPPRFFKPQPKVDSALIRFKQFIKKEISDLKKYKKFLTALYQYKRKMLRKKFPEELLRECNLANNLRAEDLKLTDIFLLYEKWLQYS</sequence>
<feature type="binding site" evidence="7 8">
    <location>
        <position position="13"/>
    </location>
    <ligand>
        <name>S-adenosyl-L-methionine</name>
        <dbReference type="ChEBI" id="CHEBI:59789"/>
    </ligand>
</feature>
<evidence type="ECO:0000256" key="8">
    <source>
        <dbReference type="PROSITE-ProRule" id="PRU01026"/>
    </source>
</evidence>
<proteinExistence type="inferred from homology"/>
<dbReference type="EC" id="2.1.1.182" evidence="7"/>
<evidence type="ECO:0000256" key="4">
    <source>
        <dbReference type="ARBA" id="ARBA00022679"/>
    </source>
</evidence>
<dbReference type="CDD" id="cd02440">
    <property type="entry name" value="AdoMet_MTases"/>
    <property type="match status" value="1"/>
</dbReference>
<keyword evidence="4 7" id="KW-0808">Transferase</keyword>
<evidence type="ECO:0000256" key="6">
    <source>
        <dbReference type="ARBA" id="ARBA00022884"/>
    </source>
</evidence>
<comment type="similarity">
    <text evidence="7">Belongs to the class I-like SAM-binding methyltransferase superfamily. rRNA adenine N(6)-methyltransferase family. RsmA subfamily.</text>
</comment>
<reference evidence="10 11" key="1">
    <citation type="submission" date="2018-01" db="EMBL/GenBank/DDBJ databases">
        <title>Metagenomic assembled genomes from two thermal pools in the Uzon Caldera, Kamchatka, Russia.</title>
        <authorList>
            <person name="Wilkins L."/>
            <person name="Ettinger C."/>
        </authorList>
    </citation>
    <scope>NUCLEOTIDE SEQUENCE [LARGE SCALE GENOMIC DNA]</scope>
    <source>
        <strain evidence="10">ZAV-15</strain>
    </source>
</reference>
<feature type="domain" description="Ribosomal RNA adenine methylase transferase N-terminal" evidence="9">
    <location>
        <begin position="18"/>
        <end position="183"/>
    </location>
</feature>
<dbReference type="PROSITE" id="PS51689">
    <property type="entry name" value="SAM_RNA_A_N6_MT"/>
    <property type="match status" value="1"/>
</dbReference>
<keyword evidence="5 7" id="KW-0949">S-adenosyl-L-methionine</keyword>
<dbReference type="InterPro" id="IPR011530">
    <property type="entry name" value="rRNA_adenine_dimethylase"/>
</dbReference>
<feature type="binding site" evidence="7 8">
    <location>
        <position position="11"/>
    </location>
    <ligand>
        <name>S-adenosyl-L-methionine</name>
        <dbReference type="ChEBI" id="CHEBI:59789"/>
    </ligand>
</feature>
<dbReference type="InterPro" id="IPR020596">
    <property type="entry name" value="rRNA_Ade_Mease_Trfase_CS"/>
</dbReference>
<dbReference type="InterPro" id="IPR020598">
    <property type="entry name" value="rRNA_Ade_methylase_Trfase_N"/>
</dbReference>
<comment type="function">
    <text evidence="7">Specifically dimethylates two adjacent adenosines (A1518 and A1519) in the loop of a conserved hairpin near the 3'-end of 16S rRNA in the 30S particle. May play a critical role in biogenesis of 30S subunits.</text>
</comment>
<evidence type="ECO:0000313" key="11">
    <source>
        <dbReference type="Proteomes" id="UP000235731"/>
    </source>
</evidence>
<evidence type="ECO:0000256" key="2">
    <source>
        <dbReference type="ARBA" id="ARBA00022552"/>
    </source>
</evidence>
<dbReference type="InterPro" id="IPR029063">
    <property type="entry name" value="SAM-dependent_MTases_sf"/>
</dbReference>
<dbReference type="SUPFAM" id="SSF53335">
    <property type="entry name" value="S-adenosyl-L-methionine-dependent methyltransferases"/>
    <property type="match status" value="1"/>
</dbReference>
<evidence type="ECO:0000313" key="10">
    <source>
        <dbReference type="EMBL" id="PMP61117.1"/>
    </source>
</evidence>
<dbReference type="PANTHER" id="PTHR11727:SF7">
    <property type="entry name" value="DIMETHYLADENOSINE TRANSFERASE-RELATED"/>
    <property type="match status" value="1"/>
</dbReference>
<keyword evidence="2 7" id="KW-0698">rRNA processing</keyword>
<dbReference type="InterPro" id="IPR023165">
    <property type="entry name" value="rRNA_Ade_diMease-like_C"/>
</dbReference>
<evidence type="ECO:0000256" key="1">
    <source>
        <dbReference type="ARBA" id="ARBA00022490"/>
    </source>
</evidence>
<evidence type="ECO:0000256" key="5">
    <source>
        <dbReference type="ARBA" id="ARBA00022691"/>
    </source>
</evidence>
<dbReference type="SMART" id="SM00650">
    <property type="entry name" value="rADc"/>
    <property type="match status" value="1"/>
</dbReference>
<feature type="binding site" evidence="7 8">
    <location>
        <position position="38"/>
    </location>
    <ligand>
        <name>S-adenosyl-L-methionine</name>
        <dbReference type="ChEBI" id="CHEBI:59789"/>
    </ligand>
</feature>
<dbReference type="Proteomes" id="UP000235731">
    <property type="component" value="Unassembled WGS sequence"/>
</dbReference>
<dbReference type="GO" id="GO:0052908">
    <property type="term" value="F:16S rRNA (adenine(1518)-N(6)/adenine(1519)-N(6))-dimethyltransferase activity"/>
    <property type="evidence" value="ECO:0007669"/>
    <property type="project" value="UniProtKB-EC"/>
</dbReference>
<dbReference type="PANTHER" id="PTHR11727">
    <property type="entry name" value="DIMETHYLADENOSINE TRANSFERASE"/>
    <property type="match status" value="1"/>
</dbReference>
<keyword evidence="1 7" id="KW-0963">Cytoplasm</keyword>
<evidence type="ECO:0000259" key="9">
    <source>
        <dbReference type="SMART" id="SM00650"/>
    </source>
</evidence>
<dbReference type="GO" id="GO:0005829">
    <property type="term" value="C:cytosol"/>
    <property type="evidence" value="ECO:0007669"/>
    <property type="project" value="TreeGrafter"/>
</dbReference>
<keyword evidence="3 7" id="KW-0489">Methyltransferase</keyword>
<dbReference type="InterPro" id="IPR001737">
    <property type="entry name" value="KsgA/Erm"/>
</dbReference>
<comment type="subcellular location">
    <subcellularLocation>
        <location evidence="7">Cytoplasm</location>
    </subcellularLocation>
</comment>
<dbReference type="Gene3D" id="3.40.50.150">
    <property type="entry name" value="Vaccinia Virus protein VP39"/>
    <property type="match status" value="1"/>
</dbReference>